<feature type="compositionally biased region" description="Low complexity" evidence="1">
    <location>
        <begin position="299"/>
        <end position="315"/>
    </location>
</feature>
<evidence type="ECO:0000256" key="1">
    <source>
        <dbReference type="SAM" id="MobiDB-lite"/>
    </source>
</evidence>
<accession>A0A5N6MVZ1</accession>
<evidence type="ECO:0000313" key="3">
    <source>
        <dbReference type="EMBL" id="KAD4178589.1"/>
    </source>
</evidence>
<gene>
    <name evidence="3" type="ORF">E3N88_27180</name>
</gene>
<organism evidence="3 4">
    <name type="scientific">Mikania micrantha</name>
    <name type="common">bitter vine</name>
    <dbReference type="NCBI Taxonomy" id="192012"/>
    <lineage>
        <taxon>Eukaryota</taxon>
        <taxon>Viridiplantae</taxon>
        <taxon>Streptophyta</taxon>
        <taxon>Embryophyta</taxon>
        <taxon>Tracheophyta</taxon>
        <taxon>Spermatophyta</taxon>
        <taxon>Magnoliopsida</taxon>
        <taxon>eudicotyledons</taxon>
        <taxon>Gunneridae</taxon>
        <taxon>Pentapetalae</taxon>
        <taxon>asterids</taxon>
        <taxon>campanulids</taxon>
        <taxon>Asterales</taxon>
        <taxon>Asteraceae</taxon>
        <taxon>Asteroideae</taxon>
        <taxon>Heliantheae alliance</taxon>
        <taxon>Eupatorieae</taxon>
        <taxon>Mikania</taxon>
    </lineage>
</organism>
<dbReference type="SUPFAM" id="SSF56601">
    <property type="entry name" value="beta-lactamase/transpeptidase-like"/>
    <property type="match status" value="1"/>
</dbReference>
<reference evidence="3 4" key="1">
    <citation type="submission" date="2019-05" db="EMBL/GenBank/DDBJ databases">
        <title>Mikania micrantha, genome provides insights into the molecular mechanism of rapid growth.</title>
        <authorList>
            <person name="Liu B."/>
        </authorList>
    </citation>
    <scope>NUCLEOTIDE SEQUENCE [LARGE SCALE GENOMIC DNA]</scope>
    <source>
        <strain evidence="3">NLD-2019</strain>
        <tissue evidence="3">Leaf</tissue>
    </source>
</reference>
<dbReference type="AlphaFoldDB" id="A0A5N6MVZ1"/>
<evidence type="ECO:0000259" key="2">
    <source>
        <dbReference type="Pfam" id="PF00144"/>
    </source>
</evidence>
<feature type="region of interest" description="Disordered" evidence="1">
    <location>
        <begin position="294"/>
        <end position="321"/>
    </location>
</feature>
<dbReference type="OrthoDB" id="427480at2759"/>
<name>A0A5N6MVZ1_9ASTR</name>
<protein>
    <recommendedName>
        <fullName evidence="2">Beta-lactamase-related domain-containing protein</fullName>
    </recommendedName>
</protein>
<dbReference type="PANTHER" id="PTHR43319:SF3">
    <property type="entry name" value="BETA-LACTAMASE-RELATED DOMAIN-CONTAINING PROTEIN"/>
    <property type="match status" value="1"/>
</dbReference>
<keyword evidence="4" id="KW-1185">Reference proteome</keyword>
<dbReference type="Pfam" id="PF00144">
    <property type="entry name" value="Beta-lactamase"/>
    <property type="match status" value="1"/>
</dbReference>
<dbReference type="PANTHER" id="PTHR43319">
    <property type="entry name" value="BETA-LACTAMASE-RELATED"/>
    <property type="match status" value="1"/>
</dbReference>
<dbReference type="EMBL" id="SZYD01000014">
    <property type="protein sequence ID" value="KAD4178589.1"/>
    <property type="molecule type" value="Genomic_DNA"/>
</dbReference>
<dbReference type="Gene3D" id="3.40.710.10">
    <property type="entry name" value="DD-peptidase/beta-lactamase superfamily"/>
    <property type="match status" value="1"/>
</dbReference>
<feature type="domain" description="Beta-lactamase-related" evidence="2">
    <location>
        <begin position="26"/>
        <end position="401"/>
    </location>
</feature>
<dbReference type="Proteomes" id="UP000326396">
    <property type="component" value="Linkage Group LG4"/>
</dbReference>
<evidence type="ECO:0000313" key="4">
    <source>
        <dbReference type="Proteomes" id="UP000326396"/>
    </source>
</evidence>
<comment type="caution">
    <text evidence="3">The sequence shown here is derived from an EMBL/GenBank/DDBJ whole genome shotgun (WGS) entry which is preliminary data.</text>
</comment>
<proteinExistence type="predicted"/>
<dbReference type="InterPro" id="IPR001466">
    <property type="entry name" value="Beta-lactam-related"/>
</dbReference>
<dbReference type="InterPro" id="IPR012338">
    <property type="entry name" value="Beta-lactam/transpept-like"/>
</dbReference>
<dbReference type="InterPro" id="IPR052907">
    <property type="entry name" value="Beta-lactamase/esterase"/>
</dbReference>
<sequence>MSNEAASKSGWIYDNPLYSDMEANLRRFLVELGNAGKIDGIQICAYKDGQVIIDTAAGVLGKDDPRPVQPDTLFPVFSVTKGVVAGMVHFLADKGKLKLDDNVAKIWPEFGSNGKEHIKVNHILNHTSGLHNALHENAKDHLFICDWDGCLKGIEKVTPETEPGSEQMYHYLSYGWLCGGIIEHASGKQFQDVLEEAFVRPLNVEGEFYIKIPPGLDSRLATVTIDETDELHKLDPAADPRMPSSFTNTMVKNLIKLANMHEVRCSTEPAAGGNFSARAVARYYAALVDGGVVPPPHPSSSHPPLGSHPHHLNSPPKDKTNQVGTKIFNTPKEKLHDAFLGIGDYKDLILPNGTHGLGFYRYLKADGSFIGFGHSGLGGCAAYCDINNRFSIAVNINKLSTGALTGEIIRFICSELDLPVPLFYAAASHDKPKIN</sequence>